<dbReference type="PROSITE" id="PS51257">
    <property type="entry name" value="PROKAR_LIPOPROTEIN"/>
    <property type="match status" value="1"/>
</dbReference>
<proteinExistence type="predicted"/>
<keyword evidence="3" id="KW-1185">Reference proteome</keyword>
<accession>A0ABD5VNQ5</accession>
<dbReference type="EMBL" id="JBHSXN010000003">
    <property type="protein sequence ID" value="MFC6954481.1"/>
    <property type="molecule type" value="Genomic_DNA"/>
</dbReference>
<evidence type="ECO:0000313" key="2">
    <source>
        <dbReference type="EMBL" id="MFC6954481.1"/>
    </source>
</evidence>
<dbReference type="AlphaFoldDB" id="A0ABD5VNQ5"/>
<dbReference type="PROSITE" id="PS51318">
    <property type="entry name" value="TAT"/>
    <property type="match status" value="1"/>
</dbReference>
<dbReference type="RefSeq" id="WP_336351429.1">
    <property type="nucleotide sequence ID" value="NZ_JAZAQL010000003.1"/>
</dbReference>
<feature type="compositionally biased region" description="Basic and acidic residues" evidence="1">
    <location>
        <begin position="66"/>
        <end position="77"/>
    </location>
</feature>
<sequence length="219" mass="22989">MSPSRRALLSAATAATASVALAGCSGTGSSESHDESPANPADGGGGDPPPYAYLRVDTDLAAVWRSRGDQSRREARRYPGPHVVDSQSRADDLEYADIDGVDAVREFVADTDFDAETVYVDQREVPSCYRLELCGASWTSTDIDLEYSRVGLAYDVPCEADAKVTEARFLRLPDALSHDDVTSMGSSTGTGGCPGDHEPVAGGEPPGHDDGTTTEGDSA</sequence>
<gene>
    <name evidence="2" type="ORF">ACFQGB_16575</name>
</gene>
<evidence type="ECO:0000256" key="1">
    <source>
        <dbReference type="SAM" id="MobiDB-lite"/>
    </source>
</evidence>
<protein>
    <recommendedName>
        <fullName evidence="4">Lipoprotein</fullName>
    </recommendedName>
</protein>
<feature type="region of interest" description="Disordered" evidence="1">
    <location>
        <begin position="178"/>
        <end position="219"/>
    </location>
</feature>
<feature type="region of interest" description="Disordered" evidence="1">
    <location>
        <begin position="66"/>
        <end position="87"/>
    </location>
</feature>
<feature type="region of interest" description="Disordered" evidence="1">
    <location>
        <begin position="23"/>
        <end position="52"/>
    </location>
</feature>
<dbReference type="InterPro" id="IPR006311">
    <property type="entry name" value="TAT_signal"/>
</dbReference>
<evidence type="ECO:0000313" key="3">
    <source>
        <dbReference type="Proteomes" id="UP001596395"/>
    </source>
</evidence>
<reference evidence="2 3" key="1">
    <citation type="journal article" date="2019" name="Int. J. Syst. Evol. Microbiol.">
        <title>The Global Catalogue of Microorganisms (GCM) 10K type strain sequencing project: providing services to taxonomists for standard genome sequencing and annotation.</title>
        <authorList>
            <consortium name="The Broad Institute Genomics Platform"/>
            <consortium name="The Broad Institute Genome Sequencing Center for Infectious Disease"/>
            <person name="Wu L."/>
            <person name="Ma J."/>
        </authorList>
    </citation>
    <scope>NUCLEOTIDE SEQUENCE [LARGE SCALE GENOMIC DNA]</scope>
    <source>
        <strain evidence="2 3">GX26</strain>
    </source>
</reference>
<name>A0ABD5VNQ5_9EURY</name>
<comment type="caution">
    <text evidence="2">The sequence shown here is derived from an EMBL/GenBank/DDBJ whole genome shotgun (WGS) entry which is preliminary data.</text>
</comment>
<dbReference type="Proteomes" id="UP001596395">
    <property type="component" value="Unassembled WGS sequence"/>
</dbReference>
<organism evidence="2 3">
    <name type="scientific">Halorubellus litoreus</name>
    <dbReference type="NCBI Taxonomy" id="755308"/>
    <lineage>
        <taxon>Archaea</taxon>
        <taxon>Methanobacteriati</taxon>
        <taxon>Methanobacteriota</taxon>
        <taxon>Stenosarchaea group</taxon>
        <taxon>Halobacteria</taxon>
        <taxon>Halobacteriales</taxon>
        <taxon>Halorubellaceae</taxon>
        <taxon>Halorubellus</taxon>
    </lineage>
</organism>
<evidence type="ECO:0008006" key="4">
    <source>
        <dbReference type="Google" id="ProtNLM"/>
    </source>
</evidence>